<keyword evidence="2" id="KW-0472">Membrane</keyword>
<dbReference type="Proteomes" id="UP000287651">
    <property type="component" value="Unassembled WGS sequence"/>
</dbReference>
<evidence type="ECO:0000313" key="3">
    <source>
        <dbReference type="EMBL" id="RRT61955.1"/>
    </source>
</evidence>
<comment type="caution">
    <text evidence="3">The sequence shown here is derived from an EMBL/GenBank/DDBJ whole genome shotgun (WGS) entry which is preliminary data.</text>
</comment>
<gene>
    <name evidence="3" type="ORF">B296_00019438</name>
</gene>
<evidence type="ECO:0000256" key="2">
    <source>
        <dbReference type="SAM" id="Phobius"/>
    </source>
</evidence>
<feature type="region of interest" description="Disordered" evidence="1">
    <location>
        <begin position="145"/>
        <end position="184"/>
    </location>
</feature>
<accession>A0A426ZD76</accession>
<protein>
    <recommendedName>
        <fullName evidence="5">Transmembrane protein</fullName>
    </recommendedName>
</protein>
<evidence type="ECO:0000256" key="1">
    <source>
        <dbReference type="SAM" id="MobiDB-lite"/>
    </source>
</evidence>
<dbReference type="EMBL" id="AMZH03007178">
    <property type="protein sequence ID" value="RRT61955.1"/>
    <property type="molecule type" value="Genomic_DNA"/>
</dbReference>
<keyword evidence="2" id="KW-1133">Transmembrane helix</keyword>
<feature type="transmembrane region" description="Helical" evidence="2">
    <location>
        <begin position="97"/>
        <end position="118"/>
    </location>
</feature>
<sequence>MERMLGRAPQQLSGRLRLGKIPPSLTRKAQLSRVDMIEPEERKAYSGFSDRPFTHSLSRLLYHEIRVPASMLFGLSHRPRDLSGNVKKKTYEEIQTLVLFLLVLLVVIVILPTILFAAKNADPGSRVRDHRYLLLRRCERSGREKRWKESDGSSRGAEEAMKGEMEKDAMEAREKQRPNGCGRSSLGRCGTHVHAFLTCRALQETSLWFADQRRTARTNDSTEARTMASLAQSFLGSLKHLSHCEHSDRELQPEKWQQ</sequence>
<reference evidence="3 4" key="1">
    <citation type="journal article" date="2014" name="Agronomy (Basel)">
        <title>A Draft Genome Sequence for Ensete ventricosum, the Drought-Tolerant Tree Against Hunger.</title>
        <authorList>
            <person name="Harrison J."/>
            <person name="Moore K.A."/>
            <person name="Paszkiewicz K."/>
            <person name="Jones T."/>
            <person name="Grant M."/>
            <person name="Ambacheew D."/>
            <person name="Muzemil S."/>
            <person name="Studholme D.J."/>
        </authorList>
    </citation>
    <scope>NUCLEOTIDE SEQUENCE [LARGE SCALE GENOMIC DNA]</scope>
</reference>
<keyword evidence="2" id="KW-0812">Transmembrane</keyword>
<evidence type="ECO:0008006" key="5">
    <source>
        <dbReference type="Google" id="ProtNLM"/>
    </source>
</evidence>
<proteinExistence type="predicted"/>
<organism evidence="3 4">
    <name type="scientific">Ensete ventricosum</name>
    <name type="common">Abyssinian banana</name>
    <name type="synonym">Musa ensete</name>
    <dbReference type="NCBI Taxonomy" id="4639"/>
    <lineage>
        <taxon>Eukaryota</taxon>
        <taxon>Viridiplantae</taxon>
        <taxon>Streptophyta</taxon>
        <taxon>Embryophyta</taxon>
        <taxon>Tracheophyta</taxon>
        <taxon>Spermatophyta</taxon>
        <taxon>Magnoliopsida</taxon>
        <taxon>Liliopsida</taxon>
        <taxon>Zingiberales</taxon>
        <taxon>Musaceae</taxon>
        <taxon>Ensete</taxon>
    </lineage>
</organism>
<name>A0A426ZD76_ENSVE</name>
<evidence type="ECO:0000313" key="4">
    <source>
        <dbReference type="Proteomes" id="UP000287651"/>
    </source>
</evidence>
<feature type="compositionally biased region" description="Basic and acidic residues" evidence="1">
    <location>
        <begin position="145"/>
        <end position="177"/>
    </location>
</feature>
<dbReference type="AlphaFoldDB" id="A0A426ZD76"/>